<dbReference type="Proteomes" id="UP000325797">
    <property type="component" value="Chromosome"/>
</dbReference>
<evidence type="ECO:0000259" key="7">
    <source>
        <dbReference type="PROSITE" id="PS51462"/>
    </source>
</evidence>
<evidence type="ECO:0000256" key="4">
    <source>
        <dbReference type="ARBA" id="ARBA00022801"/>
    </source>
</evidence>
<accession>A0A5J6N240</accession>
<comment type="cofactor">
    <cofactor evidence="2">
        <name>Mg(2+)</name>
        <dbReference type="ChEBI" id="CHEBI:18420"/>
    </cofactor>
</comment>
<dbReference type="PANTHER" id="PTHR12992:SF11">
    <property type="entry name" value="MITOCHONDRIAL COENZYME A DIPHOSPHATASE NUDT8"/>
    <property type="match status" value="1"/>
</dbReference>
<evidence type="ECO:0000313" key="9">
    <source>
        <dbReference type="Proteomes" id="UP000325797"/>
    </source>
</evidence>
<protein>
    <recommendedName>
        <fullName evidence="7">Nudix hydrolase domain-containing protein</fullName>
    </recommendedName>
</protein>
<proteinExistence type="predicted"/>
<dbReference type="PROSITE" id="PS51462">
    <property type="entry name" value="NUDIX"/>
    <property type="match status" value="1"/>
</dbReference>
<organism evidence="8 9">
    <name type="scientific">Hypericibacter adhaerens</name>
    <dbReference type="NCBI Taxonomy" id="2602016"/>
    <lineage>
        <taxon>Bacteria</taxon>
        <taxon>Pseudomonadati</taxon>
        <taxon>Pseudomonadota</taxon>
        <taxon>Alphaproteobacteria</taxon>
        <taxon>Rhodospirillales</taxon>
        <taxon>Dongiaceae</taxon>
        <taxon>Hypericibacter</taxon>
    </lineage>
</organism>
<keyword evidence="3" id="KW-0479">Metal-binding</keyword>
<keyword evidence="5" id="KW-0460">Magnesium</keyword>
<name>A0A5J6N240_9PROT</name>
<sequence>MTPARIREALMARRPGVRRAPRGPVAIELPDETRGDHDLNPDMMPKLPLTAAAVLVPLVTRPEGFTILLTQRTEQLAEHAGQVAFPGGRVDPEDADAIAAALREAEEEIGLARRLVEPIGRLDTYVTRTGYEVTPVVGLVEPLFHLHLNPLEVADAFELPLAYLLDAANRRMESRVYNGIERHFWTVPWENRYIWGATAGMLVNLAEILAPRTDAP</sequence>
<dbReference type="InterPro" id="IPR045121">
    <property type="entry name" value="CoAse"/>
</dbReference>
<evidence type="ECO:0000256" key="1">
    <source>
        <dbReference type="ARBA" id="ARBA00001936"/>
    </source>
</evidence>
<evidence type="ECO:0000313" key="8">
    <source>
        <dbReference type="EMBL" id="QEX21006.1"/>
    </source>
</evidence>
<evidence type="ECO:0000256" key="6">
    <source>
        <dbReference type="ARBA" id="ARBA00023211"/>
    </source>
</evidence>
<dbReference type="GO" id="GO:0046872">
    <property type="term" value="F:metal ion binding"/>
    <property type="evidence" value="ECO:0007669"/>
    <property type="project" value="UniProtKB-KW"/>
</dbReference>
<dbReference type="Gene3D" id="3.90.79.10">
    <property type="entry name" value="Nucleoside Triphosphate Pyrophosphohydrolase"/>
    <property type="match status" value="1"/>
</dbReference>
<dbReference type="InterPro" id="IPR000086">
    <property type="entry name" value="NUDIX_hydrolase_dom"/>
</dbReference>
<dbReference type="EMBL" id="CP042582">
    <property type="protein sequence ID" value="QEX21006.1"/>
    <property type="molecule type" value="Genomic_DNA"/>
</dbReference>
<dbReference type="InterPro" id="IPR015797">
    <property type="entry name" value="NUDIX_hydrolase-like_dom_sf"/>
</dbReference>
<dbReference type="KEGG" id="hadh:FRZ61_09260"/>
<keyword evidence="4" id="KW-0378">Hydrolase</keyword>
<dbReference type="PANTHER" id="PTHR12992">
    <property type="entry name" value="NUDIX HYDROLASE"/>
    <property type="match status" value="1"/>
</dbReference>
<dbReference type="CDD" id="cd03426">
    <property type="entry name" value="NUDIX_CoAse_Nudt7"/>
    <property type="match status" value="1"/>
</dbReference>
<keyword evidence="9" id="KW-1185">Reference proteome</keyword>
<dbReference type="GO" id="GO:0010945">
    <property type="term" value="F:coenzyme A diphosphatase activity"/>
    <property type="evidence" value="ECO:0007669"/>
    <property type="project" value="InterPro"/>
</dbReference>
<dbReference type="NCBIfam" id="NF007980">
    <property type="entry name" value="PRK10707.1"/>
    <property type="match status" value="1"/>
</dbReference>
<keyword evidence="6" id="KW-0464">Manganese</keyword>
<reference evidence="8 9" key="1">
    <citation type="submission" date="2019-08" db="EMBL/GenBank/DDBJ databases">
        <title>Hyperibacter terrae gen. nov., sp. nov. and Hyperibacter viscosus sp. nov., two new members in the family Rhodospirillaceae isolated from the rhizosphere of Hypericum perforatum.</title>
        <authorList>
            <person name="Noviana Z."/>
        </authorList>
    </citation>
    <scope>NUCLEOTIDE SEQUENCE [LARGE SCALE GENOMIC DNA]</scope>
    <source>
        <strain evidence="8 9">R5959</strain>
    </source>
</reference>
<dbReference type="RefSeq" id="WP_225309112.1">
    <property type="nucleotide sequence ID" value="NZ_CP042582.1"/>
</dbReference>
<evidence type="ECO:0000256" key="5">
    <source>
        <dbReference type="ARBA" id="ARBA00022842"/>
    </source>
</evidence>
<evidence type="ECO:0000256" key="2">
    <source>
        <dbReference type="ARBA" id="ARBA00001946"/>
    </source>
</evidence>
<comment type="cofactor">
    <cofactor evidence="1">
        <name>Mn(2+)</name>
        <dbReference type="ChEBI" id="CHEBI:29035"/>
    </cofactor>
</comment>
<dbReference type="AlphaFoldDB" id="A0A5J6N240"/>
<evidence type="ECO:0000256" key="3">
    <source>
        <dbReference type="ARBA" id="ARBA00022723"/>
    </source>
</evidence>
<gene>
    <name evidence="8" type="ORF">FRZ61_09260</name>
</gene>
<dbReference type="SUPFAM" id="SSF55811">
    <property type="entry name" value="Nudix"/>
    <property type="match status" value="1"/>
</dbReference>
<dbReference type="Pfam" id="PF00293">
    <property type="entry name" value="NUDIX"/>
    <property type="match status" value="1"/>
</dbReference>
<feature type="domain" description="Nudix hydrolase" evidence="7">
    <location>
        <begin position="49"/>
        <end position="182"/>
    </location>
</feature>